<dbReference type="RefSeq" id="WP_237852246.1">
    <property type="nucleotide sequence ID" value="NZ_JAKLWS010000002.1"/>
</dbReference>
<dbReference type="EMBL" id="JAKLWS010000002">
    <property type="protein sequence ID" value="MCG2587402.1"/>
    <property type="molecule type" value="Genomic_DNA"/>
</dbReference>
<keyword evidence="4" id="KW-1185">Reference proteome</keyword>
<dbReference type="PANTHER" id="PTHR11461">
    <property type="entry name" value="SERINE PROTEASE INHIBITOR, SERPIN"/>
    <property type="match status" value="1"/>
</dbReference>
<dbReference type="SUPFAM" id="SSF56574">
    <property type="entry name" value="Serpins"/>
    <property type="match status" value="1"/>
</dbReference>
<dbReference type="SMART" id="SM00093">
    <property type="entry name" value="SERPIN"/>
    <property type="match status" value="1"/>
</dbReference>
<dbReference type="InterPro" id="IPR042185">
    <property type="entry name" value="Serpin_sf_2"/>
</dbReference>
<dbReference type="Gene3D" id="3.30.497.10">
    <property type="entry name" value="Antithrombin, subunit I, domain 2"/>
    <property type="match status" value="1"/>
</dbReference>
<name>A0ABS9K968_9BACT</name>
<dbReference type="CDD" id="cd19588">
    <property type="entry name" value="serpin_miropin-like"/>
    <property type="match status" value="1"/>
</dbReference>
<accession>A0ABS9K968</accession>
<comment type="caution">
    <text evidence="3">The sequence shown here is derived from an EMBL/GenBank/DDBJ whole genome shotgun (WGS) entry which is preliminary data.</text>
</comment>
<gene>
    <name evidence="3" type="ORF">L6773_02410</name>
</gene>
<dbReference type="InterPro" id="IPR000215">
    <property type="entry name" value="Serpin_fam"/>
</dbReference>
<evidence type="ECO:0000256" key="1">
    <source>
        <dbReference type="RuleBase" id="RU000411"/>
    </source>
</evidence>
<proteinExistence type="inferred from homology"/>
<dbReference type="InterPro" id="IPR042178">
    <property type="entry name" value="Serpin_sf_1"/>
</dbReference>
<comment type="similarity">
    <text evidence="1">Belongs to the serpin family.</text>
</comment>
<reference evidence="3" key="1">
    <citation type="submission" date="2022-01" db="EMBL/GenBank/DDBJ databases">
        <authorList>
            <person name="Wang Y."/>
        </authorList>
    </citation>
    <scope>NUCLEOTIDE SEQUENCE</scope>
    <source>
        <strain evidence="3">WB101</strain>
    </source>
</reference>
<dbReference type="InterPro" id="IPR023795">
    <property type="entry name" value="Serpin_CS"/>
</dbReference>
<sequence>MSTIRSIILIFPTFFLALLLATCQSDVTGPGEIHGELPRELTASEKQLVEADQSFSYDIFRQTVSYDNEEENLFISPLSISTALAMTLNGAEGETLEQMKEALHLNGMDTGEINEAFQSLIELLVSLDPKVTMKIANSVWHEQSLVVEDDFLQRLEDFYDAEVAGLDFRNSGSVDTINSWVNENTEGKIEKIIDRIPPEMVMYLINAIYFKGDWLSKFDKDETRKADFHLESGETVQVDMMSQKERYAVNFSEEVRMIELPYGDSLFTMSVLMPGDPEMPLNQFIEEEVTKENLVQWRSNLRVSEVPLELPKFEMEYEITYNDILKSMGMEKAFDEGAADFSGIADVSPQSLYISEVKHKTFVSVDEEGTEAAAVTSVGVGVTSLPPSMIVNRPFVFIIHERESGTNLFMGKVKDPSVL</sequence>
<evidence type="ECO:0000313" key="3">
    <source>
        <dbReference type="EMBL" id="MCG2587402.1"/>
    </source>
</evidence>
<organism evidence="3 4">
    <name type="scientific">Rhodohalobacter sulfatireducens</name>
    <dbReference type="NCBI Taxonomy" id="2911366"/>
    <lineage>
        <taxon>Bacteria</taxon>
        <taxon>Pseudomonadati</taxon>
        <taxon>Balneolota</taxon>
        <taxon>Balneolia</taxon>
        <taxon>Balneolales</taxon>
        <taxon>Balneolaceae</taxon>
        <taxon>Rhodohalobacter</taxon>
    </lineage>
</organism>
<dbReference type="PANTHER" id="PTHR11461:SF211">
    <property type="entry name" value="GH10112P-RELATED"/>
    <property type="match status" value="1"/>
</dbReference>
<evidence type="ECO:0000313" key="4">
    <source>
        <dbReference type="Proteomes" id="UP001165366"/>
    </source>
</evidence>
<feature type="domain" description="Serpin" evidence="2">
    <location>
        <begin position="57"/>
        <end position="416"/>
    </location>
</feature>
<evidence type="ECO:0000259" key="2">
    <source>
        <dbReference type="SMART" id="SM00093"/>
    </source>
</evidence>
<protein>
    <submittedName>
        <fullName evidence="3">Serpin family protein</fullName>
    </submittedName>
</protein>
<dbReference type="InterPro" id="IPR036186">
    <property type="entry name" value="Serpin_sf"/>
</dbReference>
<dbReference type="Pfam" id="PF00079">
    <property type="entry name" value="Serpin"/>
    <property type="match status" value="1"/>
</dbReference>
<reference evidence="3" key="2">
    <citation type="submission" date="2024-05" db="EMBL/GenBank/DDBJ databases">
        <title>Rhodohalobacter halophilus gen. nov., sp. nov., a moderately halophilic member of the family Balneolaceae.</title>
        <authorList>
            <person name="Xia J."/>
        </authorList>
    </citation>
    <scope>NUCLEOTIDE SEQUENCE</scope>
    <source>
        <strain evidence="3">WB101</strain>
    </source>
</reference>
<dbReference type="Proteomes" id="UP001165366">
    <property type="component" value="Unassembled WGS sequence"/>
</dbReference>
<dbReference type="PROSITE" id="PS00284">
    <property type="entry name" value="SERPIN"/>
    <property type="match status" value="1"/>
</dbReference>
<dbReference type="InterPro" id="IPR023796">
    <property type="entry name" value="Serpin_dom"/>
</dbReference>
<dbReference type="Gene3D" id="2.30.39.10">
    <property type="entry name" value="Alpha-1-antitrypsin, domain 1"/>
    <property type="match status" value="1"/>
</dbReference>